<gene>
    <name evidence="2" type="ORF">CEUSTIGMA_g5603.t1</name>
</gene>
<dbReference type="PANTHER" id="PTHR34553:SF4">
    <property type="entry name" value="G1_S-SPECIFIC CYCLIN-E PROTEIN"/>
    <property type="match status" value="1"/>
</dbReference>
<dbReference type="STRING" id="1157962.A0A250X516"/>
<dbReference type="OrthoDB" id="1915931at2759"/>
<dbReference type="Proteomes" id="UP000232323">
    <property type="component" value="Unassembled WGS sequence"/>
</dbReference>
<comment type="caution">
    <text evidence="2">The sequence shown here is derived from an EMBL/GenBank/DDBJ whole genome shotgun (WGS) entry which is preliminary data.</text>
</comment>
<protein>
    <submittedName>
        <fullName evidence="2">Uncharacterized protein</fullName>
    </submittedName>
</protein>
<dbReference type="EMBL" id="BEGY01000030">
    <property type="protein sequence ID" value="GAX78161.1"/>
    <property type="molecule type" value="Genomic_DNA"/>
</dbReference>
<organism evidence="2 3">
    <name type="scientific">Chlamydomonas eustigma</name>
    <dbReference type="NCBI Taxonomy" id="1157962"/>
    <lineage>
        <taxon>Eukaryota</taxon>
        <taxon>Viridiplantae</taxon>
        <taxon>Chlorophyta</taxon>
        <taxon>core chlorophytes</taxon>
        <taxon>Chlorophyceae</taxon>
        <taxon>CS clade</taxon>
        <taxon>Chlamydomonadales</taxon>
        <taxon>Chlamydomonadaceae</taxon>
        <taxon>Chlamydomonas</taxon>
    </lineage>
</organism>
<sequence>MMEKPSCDGLRISEKGDFKVACSRILRAFHETKVQRTPTPAGIEVANQLTGLSLLGMSEAEQEVIGRNSQNLAVQPCRFHRLKGLNRIAVDVSGSTAPRDDVEACYGLPYRPWFRRAAYLLYLLISFVSMAFGFYDLYKNIPFVKAFVSRLLAQIHIPATAIFEWLELHTQFRLSILLTWLFSRSPLFSSLLHLVRSMGVLLLQLLAPVQAVLAEPLAAALAPITAAFSAMASHLCNILLPLCYTLRIVVTGLCSSYNRMTSQFVDASVFVWGYAAHSLIMLLGPPLSILQGVAGSGIALVSFLVLGIMTL</sequence>
<evidence type="ECO:0000313" key="2">
    <source>
        <dbReference type="EMBL" id="GAX78161.1"/>
    </source>
</evidence>
<keyword evidence="1" id="KW-0472">Membrane</keyword>
<keyword evidence="3" id="KW-1185">Reference proteome</keyword>
<feature type="transmembrane region" description="Helical" evidence="1">
    <location>
        <begin position="117"/>
        <end position="135"/>
    </location>
</feature>
<proteinExistence type="predicted"/>
<keyword evidence="1" id="KW-0812">Transmembrane</keyword>
<feature type="transmembrane region" description="Helical" evidence="1">
    <location>
        <begin position="187"/>
        <end position="207"/>
    </location>
</feature>
<dbReference type="AlphaFoldDB" id="A0A250X516"/>
<evidence type="ECO:0000256" key="1">
    <source>
        <dbReference type="SAM" id="Phobius"/>
    </source>
</evidence>
<keyword evidence="1" id="KW-1133">Transmembrane helix</keyword>
<dbReference type="PANTHER" id="PTHR34553">
    <property type="entry name" value="OS05G0597400 PROTEIN"/>
    <property type="match status" value="1"/>
</dbReference>
<accession>A0A250X516</accession>
<feature type="transmembrane region" description="Helical" evidence="1">
    <location>
        <begin position="219"/>
        <end position="243"/>
    </location>
</feature>
<feature type="transmembrane region" description="Helical" evidence="1">
    <location>
        <begin position="289"/>
        <end position="309"/>
    </location>
</feature>
<evidence type="ECO:0000313" key="3">
    <source>
        <dbReference type="Proteomes" id="UP000232323"/>
    </source>
</evidence>
<name>A0A250X516_9CHLO</name>
<feature type="transmembrane region" description="Helical" evidence="1">
    <location>
        <begin position="264"/>
        <end position="283"/>
    </location>
</feature>
<reference evidence="2 3" key="1">
    <citation type="submission" date="2017-08" db="EMBL/GenBank/DDBJ databases">
        <title>Acidophilic green algal genome provides insights into adaptation to an acidic environment.</title>
        <authorList>
            <person name="Hirooka S."/>
            <person name="Hirose Y."/>
            <person name="Kanesaki Y."/>
            <person name="Higuchi S."/>
            <person name="Fujiwara T."/>
            <person name="Onuma R."/>
            <person name="Era A."/>
            <person name="Ohbayashi R."/>
            <person name="Uzuka A."/>
            <person name="Nozaki H."/>
            <person name="Yoshikawa H."/>
            <person name="Miyagishima S.Y."/>
        </authorList>
    </citation>
    <scope>NUCLEOTIDE SEQUENCE [LARGE SCALE GENOMIC DNA]</scope>
    <source>
        <strain evidence="2 3">NIES-2499</strain>
    </source>
</reference>